<keyword evidence="2" id="KW-1185">Reference proteome</keyword>
<dbReference type="AlphaFoldDB" id="R4KBK7"/>
<evidence type="ECO:0000313" key="2">
    <source>
        <dbReference type="Proteomes" id="UP000013520"/>
    </source>
</evidence>
<accession>R4KBK7</accession>
<protein>
    <submittedName>
        <fullName evidence="1">Uncharacterized protein</fullName>
    </submittedName>
</protein>
<evidence type="ECO:0000313" key="1">
    <source>
        <dbReference type="EMBL" id="AGL00548.1"/>
    </source>
</evidence>
<sequence>MIFTTIHHPLIYKLEENNYSILLMIINECLENMLLICDNERKIINTITEYTLLWPQKHRKRIQEFFKKMKKKNRIIYIDKINNINSEMDCKTELCDNILSIISDDIDLILCGSSCVNCFDKYSRNIVNIDEYSVSGFLIKRRRSNSVIIEANKYSVEQFSREYLYPIFKYAKSIKIIDRVLGYHIDNHPGELSENYRRGLELIIKSIVESSLKKELLIDIYTTLCLSVNILHIDETRENIVAFICYLEKKFSTKINLFFKGDLDSKFVHDRFIVTNQISIQIGRGIDIVSENGMIRDTVISLVNNPGNFMFNINTLPDIGGNKKQDVS</sequence>
<reference evidence="1 2" key="1">
    <citation type="submission" date="2012-01" db="EMBL/GenBank/DDBJ databases">
        <title>Complete sequence of Desulfotomaculum gibsoniae DSM 7213.</title>
        <authorList>
            <consortium name="US DOE Joint Genome Institute"/>
            <person name="Lucas S."/>
            <person name="Han J."/>
            <person name="Lapidus A."/>
            <person name="Cheng J.-F."/>
            <person name="Goodwin L."/>
            <person name="Pitluck S."/>
            <person name="Peters L."/>
            <person name="Ovchinnikova G."/>
            <person name="Teshima H."/>
            <person name="Detter J.C."/>
            <person name="Han C."/>
            <person name="Tapia R."/>
            <person name="Land M."/>
            <person name="Hauser L."/>
            <person name="Kyrpides N."/>
            <person name="Ivanova N."/>
            <person name="Pagani I."/>
            <person name="Parshina S."/>
            <person name="Plugge C."/>
            <person name="Muyzer G."/>
            <person name="Kuever J."/>
            <person name="Ivanova A."/>
            <person name="Nazina T."/>
            <person name="Klenk H.-P."/>
            <person name="Brambilla E."/>
            <person name="Spring S."/>
            <person name="Stams A.F."/>
            <person name="Woyke T."/>
        </authorList>
    </citation>
    <scope>NUCLEOTIDE SEQUENCE [LARGE SCALE GENOMIC DNA]</scope>
    <source>
        <strain evidence="1 2">DSM 7213</strain>
    </source>
</reference>
<dbReference type="KEGG" id="dgi:Desgi_1010"/>
<dbReference type="EMBL" id="CP003273">
    <property type="protein sequence ID" value="AGL00548.1"/>
    <property type="molecule type" value="Genomic_DNA"/>
</dbReference>
<gene>
    <name evidence="1" type="ORF">Desgi_1010</name>
</gene>
<proteinExistence type="predicted"/>
<dbReference type="HOGENOM" id="CLU_846571_0_0_9"/>
<name>R4KBK7_9FIRM</name>
<dbReference type="RefSeq" id="WP_006521206.1">
    <property type="nucleotide sequence ID" value="NC_021184.1"/>
</dbReference>
<organism evidence="1 2">
    <name type="scientific">Desulfoscipio gibsoniae DSM 7213</name>
    <dbReference type="NCBI Taxonomy" id="767817"/>
    <lineage>
        <taxon>Bacteria</taxon>
        <taxon>Bacillati</taxon>
        <taxon>Bacillota</taxon>
        <taxon>Clostridia</taxon>
        <taxon>Eubacteriales</taxon>
        <taxon>Desulfallaceae</taxon>
        <taxon>Desulfoscipio</taxon>
    </lineage>
</organism>
<dbReference type="Proteomes" id="UP000013520">
    <property type="component" value="Chromosome"/>
</dbReference>